<dbReference type="AlphaFoldDB" id="A0A6A6V869"/>
<reference evidence="1" key="1">
    <citation type="journal article" date="2020" name="Stud. Mycol.">
        <title>101 Dothideomycetes genomes: a test case for predicting lifestyles and emergence of pathogens.</title>
        <authorList>
            <person name="Haridas S."/>
            <person name="Albert R."/>
            <person name="Binder M."/>
            <person name="Bloem J."/>
            <person name="Labutti K."/>
            <person name="Salamov A."/>
            <person name="Andreopoulos B."/>
            <person name="Baker S."/>
            <person name="Barry K."/>
            <person name="Bills G."/>
            <person name="Bluhm B."/>
            <person name="Cannon C."/>
            <person name="Castanera R."/>
            <person name="Culley D."/>
            <person name="Daum C."/>
            <person name="Ezra D."/>
            <person name="Gonzalez J."/>
            <person name="Henrissat B."/>
            <person name="Kuo A."/>
            <person name="Liang C."/>
            <person name="Lipzen A."/>
            <person name="Lutzoni F."/>
            <person name="Magnuson J."/>
            <person name="Mondo S."/>
            <person name="Nolan M."/>
            <person name="Ohm R."/>
            <person name="Pangilinan J."/>
            <person name="Park H.-J."/>
            <person name="Ramirez L."/>
            <person name="Alfaro M."/>
            <person name="Sun H."/>
            <person name="Tritt A."/>
            <person name="Yoshinaga Y."/>
            <person name="Zwiers L.-H."/>
            <person name="Turgeon B."/>
            <person name="Goodwin S."/>
            <person name="Spatafora J."/>
            <person name="Crous P."/>
            <person name="Grigoriev I."/>
        </authorList>
    </citation>
    <scope>NUCLEOTIDE SEQUENCE</scope>
    <source>
        <strain evidence="1">CBS 119925</strain>
    </source>
</reference>
<dbReference type="Proteomes" id="UP000799440">
    <property type="component" value="Unassembled WGS sequence"/>
</dbReference>
<name>A0A6A6V869_9PLEO</name>
<evidence type="ECO:0000313" key="1">
    <source>
        <dbReference type="EMBL" id="KAF2746283.1"/>
    </source>
</evidence>
<accession>A0A6A6V869</accession>
<organism evidence="1 2">
    <name type="scientific">Sporormia fimetaria CBS 119925</name>
    <dbReference type="NCBI Taxonomy" id="1340428"/>
    <lineage>
        <taxon>Eukaryota</taxon>
        <taxon>Fungi</taxon>
        <taxon>Dikarya</taxon>
        <taxon>Ascomycota</taxon>
        <taxon>Pezizomycotina</taxon>
        <taxon>Dothideomycetes</taxon>
        <taxon>Pleosporomycetidae</taxon>
        <taxon>Pleosporales</taxon>
        <taxon>Sporormiaceae</taxon>
        <taxon>Sporormia</taxon>
    </lineage>
</organism>
<evidence type="ECO:0000313" key="2">
    <source>
        <dbReference type="Proteomes" id="UP000799440"/>
    </source>
</evidence>
<protein>
    <submittedName>
        <fullName evidence="1">Uncharacterized protein</fullName>
    </submittedName>
</protein>
<sequence>MPQKATSKMRLCCISTNQEACLGFLMRNRCGSACVVQMTFGSFHLHMIQLVFYPFGQSVRSSALWFNQLCPHSACAVCTHSGFKEGAQWQETGNADVLHRRSVHGIRLSRARRALREGMVGMNTTSNGRLDALARLLNTCMCSAGLAYSPLNVHHRKTIFAKAESLCHHHGRGSRSDGAGVAFMMLHQYRFIAVVAKVWSVANDCLLVHMTIG</sequence>
<dbReference type="EMBL" id="MU006578">
    <property type="protein sequence ID" value="KAF2746283.1"/>
    <property type="molecule type" value="Genomic_DNA"/>
</dbReference>
<proteinExistence type="predicted"/>
<keyword evidence="2" id="KW-1185">Reference proteome</keyword>
<gene>
    <name evidence="1" type="ORF">M011DRAFT_459427</name>
</gene>